<sequence>MIPNTMKAMVLTGHGDVDKLEYQDVSVPAPRPGEVLVRVTATAKNNTDRKAREGLYPTKKGEMTSFQMGGKPTLTFPRIQGADIAGRVAAVGEGVDESRIGERGLLDFNIYANNRRDINLTPDYFGHGADGGYAEYVALPSDQFHHIPNAELSDAEVASMGMCSYQTAMHMLTSANIKAGERVLVTGASGGVGTALIQLCRIMGAIPYALSKQDKAAALLELGAEAVLDRSDMDSFVDRVKAETGGKPIDAVMDLVGGEMTDVFIDTMIFDMNARSTYPRLSIAGASGGNISEILWTRIYLYQVQIFGVSHGTREEAEQLMAWIREGQLKPVLHGAFRLSDLHRAEEYFVNRGSNYLGKIVIVPDSQWEEHGQPWSLESA</sequence>
<evidence type="ECO:0000256" key="2">
    <source>
        <dbReference type="ARBA" id="ARBA00023002"/>
    </source>
</evidence>
<keyword evidence="2" id="KW-0560">Oxidoreductase</keyword>
<evidence type="ECO:0000313" key="5">
    <source>
        <dbReference type="Proteomes" id="UP000431462"/>
    </source>
</evidence>
<proteinExistence type="predicted"/>
<dbReference type="InterPro" id="IPR013149">
    <property type="entry name" value="ADH-like_C"/>
</dbReference>
<dbReference type="Proteomes" id="UP000431462">
    <property type="component" value="Unassembled WGS sequence"/>
</dbReference>
<dbReference type="InterPro" id="IPR011032">
    <property type="entry name" value="GroES-like_sf"/>
</dbReference>
<reference evidence="4 5" key="1">
    <citation type="submission" date="2019-06" db="EMBL/GenBank/DDBJ databases">
        <title>Enrichment of Autotrophic Halophilic Microorganisms from Red Sea Brine Pool Using Microbial Electrosynthesis System.</title>
        <authorList>
            <person name="Alqahtani M.F."/>
            <person name="Bajracharya S."/>
            <person name="Katuri K.P."/>
            <person name="Ali M."/>
            <person name="Saikaly P.E."/>
        </authorList>
    </citation>
    <scope>NUCLEOTIDE SEQUENCE [LARGE SCALE GENOMIC DNA]</scope>
    <source>
        <strain evidence="4">MES15</strain>
    </source>
</reference>
<comment type="caution">
    <text evidence="4">The sequence shown here is derived from an EMBL/GenBank/DDBJ whole genome shotgun (WGS) entry which is preliminary data.</text>
</comment>
<dbReference type="PANTHER" id="PTHR48106:SF18">
    <property type="entry name" value="QUINONE OXIDOREDUCTASE PIG3"/>
    <property type="match status" value="1"/>
</dbReference>
<dbReference type="InterPro" id="IPR036291">
    <property type="entry name" value="NAD(P)-bd_dom_sf"/>
</dbReference>
<dbReference type="SUPFAM" id="SSF51735">
    <property type="entry name" value="NAD(P)-binding Rossmann-fold domains"/>
    <property type="match status" value="1"/>
</dbReference>
<accession>A0A844I2G5</accession>
<dbReference type="EMBL" id="VENC01000014">
    <property type="protein sequence ID" value="MTI99964.1"/>
    <property type="molecule type" value="Genomic_DNA"/>
</dbReference>
<evidence type="ECO:0000256" key="1">
    <source>
        <dbReference type="ARBA" id="ARBA00022857"/>
    </source>
</evidence>
<name>A0A844I2G5_9GAMM</name>
<evidence type="ECO:0000313" key="4">
    <source>
        <dbReference type="EMBL" id="MTI99964.1"/>
    </source>
</evidence>
<protein>
    <submittedName>
        <fullName evidence="4">Zinc-binding dehydrogenase</fullName>
    </submittedName>
</protein>
<dbReference type="AlphaFoldDB" id="A0A844I2G5"/>
<feature type="domain" description="Enoyl reductase (ER)" evidence="3">
    <location>
        <begin position="15"/>
        <end position="362"/>
    </location>
</feature>
<dbReference type="Pfam" id="PF08240">
    <property type="entry name" value="ADH_N"/>
    <property type="match status" value="1"/>
</dbReference>
<dbReference type="InterPro" id="IPR020843">
    <property type="entry name" value="ER"/>
</dbReference>
<dbReference type="InterPro" id="IPR002364">
    <property type="entry name" value="Quin_OxRdtase/zeta-crystal_CS"/>
</dbReference>
<dbReference type="SUPFAM" id="SSF50129">
    <property type="entry name" value="GroES-like"/>
    <property type="match status" value="1"/>
</dbReference>
<dbReference type="PANTHER" id="PTHR48106">
    <property type="entry name" value="QUINONE OXIDOREDUCTASE PIG3-RELATED"/>
    <property type="match status" value="1"/>
</dbReference>
<dbReference type="GO" id="GO:0008270">
    <property type="term" value="F:zinc ion binding"/>
    <property type="evidence" value="ECO:0007669"/>
    <property type="project" value="InterPro"/>
</dbReference>
<organism evidence="4 5">
    <name type="scientific">Marinobacter adhaerens</name>
    <dbReference type="NCBI Taxonomy" id="1033846"/>
    <lineage>
        <taxon>Bacteria</taxon>
        <taxon>Pseudomonadati</taxon>
        <taxon>Pseudomonadota</taxon>
        <taxon>Gammaproteobacteria</taxon>
        <taxon>Pseudomonadales</taxon>
        <taxon>Marinobacteraceae</taxon>
        <taxon>Marinobacter</taxon>
    </lineage>
</organism>
<dbReference type="InterPro" id="IPR013154">
    <property type="entry name" value="ADH-like_N"/>
</dbReference>
<dbReference type="Pfam" id="PF00107">
    <property type="entry name" value="ADH_zinc_N"/>
    <property type="match status" value="1"/>
</dbReference>
<dbReference type="GO" id="GO:0070402">
    <property type="term" value="F:NADPH binding"/>
    <property type="evidence" value="ECO:0007669"/>
    <property type="project" value="TreeGrafter"/>
</dbReference>
<dbReference type="SMART" id="SM00829">
    <property type="entry name" value="PKS_ER"/>
    <property type="match status" value="1"/>
</dbReference>
<dbReference type="Gene3D" id="3.90.180.10">
    <property type="entry name" value="Medium-chain alcohol dehydrogenases, catalytic domain"/>
    <property type="match status" value="1"/>
</dbReference>
<dbReference type="PROSITE" id="PS01162">
    <property type="entry name" value="QOR_ZETA_CRYSTAL"/>
    <property type="match status" value="1"/>
</dbReference>
<keyword evidence="1" id="KW-0521">NADP</keyword>
<gene>
    <name evidence="4" type="ORF">FH752_15210</name>
</gene>
<dbReference type="GO" id="GO:0016651">
    <property type="term" value="F:oxidoreductase activity, acting on NAD(P)H"/>
    <property type="evidence" value="ECO:0007669"/>
    <property type="project" value="TreeGrafter"/>
</dbReference>
<dbReference type="Gene3D" id="3.40.50.720">
    <property type="entry name" value="NAD(P)-binding Rossmann-like Domain"/>
    <property type="match status" value="1"/>
</dbReference>
<evidence type="ECO:0000259" key="3">
    <source>
        <dbReference type="SMART" id="SM00829"/>
    </source>
</evidence>